<protein>
    <submittedName>
        <fullName evidence="1">ATP-utilizing enzyme of the PP-loop superfamily</fullName>
    </submittedName>
</protein>
<dbReference type="PANTHER" id="PTHR43169:SF2">
    <property type="entry name" value="NAD_GMP SYNTHASE DOMAIN-CONTAINING PROTEIN"/>
    <property type="match status" value="1"/>
</dbReference>
<dbReference type="InterPro" id="IPR052188">
    <property type="entry name" value="Ni-pincer_cofactor_biosynth"/>
</dbReference>
<sequence>DSSLVLAMSLSALGRENTLAVTAQSESLAERELEAAKKLAEGIGARHLILRTHEMDSAQYRANPINRCYHCKSELYSKLSAIARERNIAHIVNGINQDDLGDHRPGIVAAKEFGVKSPLAQSGFDKKDIRELSRQIGLSNWEKPAQPCLSSRIPYGEPVSPEKLAMIERAENLLLSLGFTELRVRHHGDIARIELNKNDMPRALTESVSAIIQEQFKQIGFKYVALDLAGFRSGGLNEGLIKTKEETCLKSN</sequence>
<dbReference type="GO" id="GO:0016783">
    <property type="term" value="F:sulfurtransferase activity"/>
    <property type="evidence" value="ECO:0007669"/>
    <property type="project" value="InterPro"/>
</dbReference>
<reference evidence="1" key="1">
    <citation type="submission" date="2018-06" db="EMBL/GenBank/DDBJ databases">
        <authorList>
            <person name="Zhirakovskaya E."/>
        </authorList>
    </citation>
    <scope>NUCLEOTIDE SEQUENCE</scope>
</reference>
<evidence type="ECO:0000313" key="1">
    <source>
        <dbReference type="EMBL" id="VAX29748.1"/>
    </source>
</evidence>
<dbReference type="NCBIfam" id="TIGR00268">
    <property type="entry name" value="ATP-dependent sacrificial sulfur transferase LarE"/>
    <property type="match status" value="1"/>
</dbReference>
<gene>
    <name evidence="1" type="ORF">MNBD_NITROSPINAE05-174</name>
</gene>
<dbReference type="InterPro" id="IPR005232">
    <property type="entry name" value="LarE"/>
</dbReference>
<dbReference type="PIRSF" id="PIRSF006661">
    <property type="entry name" value="PP-lp_UCP006661"/>
    <property type="match status" value="1"/>
</dbReference>
<dbReference type="InterPro" id="IPR014729">
    <property type="entry name" value="Rossmann-like_a/b/a_fold"/>
</dbReference>
<dbReference type="EMBL" id="UOGG01000091">
    <property type="protein sequence ID" value="VAX29748.1"/>
    <property type="molecule type" value="Genomic_DNA"/>
</dbReference>
<proteinExistence type="predicted"/>
<name>A0A3B1D187_9ZZZZ</name>
<organism evidence="1">
    <name type="scientific">hydrothermal vent metagenome</name>
    <dbReference type="NCBI Taxonomy" id="652676"/>
    <lineage>
        <taxon>unclassified sequences</taxon>
        <taxon>metagenomes</taxon>
        <taxon>ecological metagenomes</taxon>
    </lineage>
</organism>
<dbReference type="PANTHER" id="PTHR43169">
    <property type="entry name" value="EXSB FAMILY PROTEIN"/>
    <property type="match status" value="1"/>
</dbReference>
<dbReference type="CDD" id="cd01990">
    <property type="entry name" value="LarE-like"/>
    <property type="match status" value="1"/>
</dbReference>
<accession>A0A3B1D187</accession>
<dbReference type="SUPFAM" id="SSF52402">
    <property type="entry name" value="Adenine nucleotide alpha hydrolases-like"/>
    <property type="match status" value="1"/>
</dbReference>
<dbReference type="Gene3D" id="3.40.50.620">
    <property type="entry name" value="HUPs"/>
    <property type="match status" value="1"/>
</dbReference>
<feature type="non-terminal residue" evidence="1">
    <location>
        <position position="1"/>
    </location>
</feature>
<dbReference type="AlphaFoldDB" id="A0A3B1D187"/>